<dbReference type="InterPro" id="IPR038440">
    <property type="entry name" value="FimV_C_sf"/>
</dbReference>
<dbReference type="Pfam" id="PF25800">
    <property type="entry name" value="FimV_N"/>
    <property type="match status" value="1"/>
</dbReference>
<dbReference type="InterPro" id="IPR036779">
    <property type="entry name" value="LysM_dom_sf"/>
</dbReference>
<dbReference type="NCBIfam" id="TIGR03504">
    <property type="entry name" value="FimV_Cterm"/>
    <property type="match status" value="1"/>
</dbReference>
<dbReference type="NCBIfam" id="TIGR03505">
    <property type="entry name" value="FimV_core"/>
    <property type="match status" value="1"/>
</dbReference>
<evidence type="ECO:0000256" key="3">
    <source>
        <dbReference type="SAM" id="SignalP"/>
    </source>
</evidence>
<feature type="compositionally biased region" description="Acidic residues" evidence="2">
    <location>
        <begin position="827"/>
        <end position="849"/>
    </location>
</feature>
<dbReference type="InterPro" id="IPR011990">
    <property type="entry name" value="TPR-like_helical_dom_sf"/>
</dbReference>
<dbReference type="eggNOG" id="COG3170">
    <property type="taxonomic scope" value="Bacteria"/>
</dbReference>
<dbReference type="Gene3D" id="3.10.350.10">
    <property type="entry name" value="LysM domain"/>
    <property type="match status" value="1"/>
</dbReference>
<dbReference type="AlphaFoldDB" id="F3L1B2"/>
<feature type="chain" id="PRO_5043500822" evidence="3">
    <location>
        <begin position="23"/>
        <end position="924"/>
    </location>
</feature>
<proteinExistence type="predicted"/>
<keyword evidence="5" id="KW-1185">Reference proteome</keyword>
<dbReference type="OrthoDB" id="5298707at2"/>
<evidence type="ECO:0000313" key="4">
    <source>
        <dbReference type="EMBL" id="EGG29900.1"/>
    </source>
</evidence>
<keyword evidence="1" id="KW-0175">Coiled coil</keyword>
<feature type="region of interest" description="Disordered" evidence="2">
    <location>
        <begin position="147"/>
        <end position="184"/>
    </location>
</feature>
<reference evidence="4 5" key="1">
    <citation type="journal article" date="2011" name="J. Bacteriol.">
        <title>Genome sequence of strain IMCC3088, a proteorhodopsin-containing marine bacterium belonging to the OM60/NOR5 clade.</title>
        <authorList>
            <person name="Jang Y."/>
            <person name="Oh H.M."/>
            <person name="Kang I."/>
            <person name="Lee K."/>
            <person name="Yang S.J."/>
            <person name="Cho J.C."/>
        </authorList>
    </citation>
    <scope>NUCLEOTIDE SEQUENCE [LARGE SCALE GENOMIC DNA]</scope>
    <source>
        <strain evidence="4 5">IMCC3088</strain>
    </source>
</reference>
<evidence type="ECO:0000256" key="2">
    <source>
        <dbReference type="SAM" id="MobiDB-lite"/>
    </source>
</evidence>
<organism evidence="4 5">
    <name type="scientific">Aequoribacter fuscus</name>
    <dbReference type="NCBI Taxonomy" id="2518989"/>
    <lineage>
        <taxon>Bacteria</taxon>
        <taxon>Pseudomonadati</taxon>
        <taxon>Pseudomonadota</taxon>
        <taxon>Gammaproteobacteria</taxon>
        <taxon>Cellvibrionales</taxon>
        <taxon>Halieaceae</taxon>
        <taxon>Aequoribacter</taxon>
    </lineage>
</organism>
<dbReference type="InterPro" id="IPR057840">
    <property type="entry name" value="FimV_N"/>
</dbReference>
<dbReference type="InterPro" id="IPR020012">
    <property type="entry name" value="LysM_FimV"/>
</dbReference>
<feature type="compositionally biased region" description="Basic and acidic residues" evidence="2">
    <location>
        <begin position="727"/>
        <end position="743"/>
    </location>
</feature>
<evidence type="ECO:0000313" key="5">
    <source>
        <dbReference type="Proteomes" id="UP000005615"/>
    </source>
</evidence>
<feature type="signal peptide" evidence="3">
    <location>
        <begin position="1"/>
        <end position="22"/>
    </location>
</feature>
<accession>F3L1B2</accession>
<protein>
    <submittedName>
        <fullName evidence="4">LysM domain protein</fullName>
    </submittedName>
</protein>
<dbReference type="Proteomes" id="UP000005615">
    <property type="component" value="Unassembled WGS sequence"/>
</dbReference>
<feature type="region of interest" description="Disordered" evidence="2">
    <location>
        <begin position="780"/>
        <end position="849"/>
    </location>
</feature>
<dbReference type="Pfam" id="PF14559">
    <property type="entry name" value="TPR_19"/>
    <property type="match status" value="2"/>
</dbReference>
<dbReference type="PROSITE" id="PS51782">
    <property type="entry name" value="LYSM"/>
    <property type="match status" value="1"/>
</dbReference>
<name>F3L1B2_9GAMM</name>
<feature type="compositionally biased region" description="Low complexity" evidence="2">
    <location>
        <begin position="278"/>
        <end position="291"/>
    </location>
</feature>
<feature type="compositionally biased region" description="Basic and acidic residues" evidence="2">
    <location>
        <begin position="645"/>
        <end position="654"/>
    </location>
</feature>
<feature type="region of interest" description="Disordered" evidence="2">
    <location>
        <begin position="278"/>
        <end position="303"/>
    </location>
</feature>
<feature type="region of interest" description="Disordered" evidence="2">
    <location>
        <begin position="701"/>
        <end position="752"/>
    </location>
</feature>
<dbReference type="Gene3D" id="1.20.58.2200">
    <property type="match status" value="1"/>
</dbReference>
<dbReference type="CDD" id="cd00118">
    <property type="entry name" value="LysM"/>
    <property type="match status" value="1"/>
</dbReference>
<keyword evidence="3" id="KW-0732">Signal</keyword>
<gene>
    <name evidence="4" type="ORF">IMCC3088_1188</name>
</gene>
<evidence type="ECO:0000256" key="1">
    <source>
        <dbReference type="SAM" id="Coils"/>
    </source>
</evidence>
<feature type="compositionally biased region" description="Polar residues" evidence="2">
    <location>
        <begin position="158"/>
        <end position="171"/>
    </location>
</feature>
<feature type="compositionally biased region" description="Low complexity" evidence="2">
    <location>
        <begin position="629"/>
        <end position="638"/>
    </location>
</feature>
<dbReference type="InterPro" id="IPR018392">
    <property type="entry name" value="LysM"/>
</dbReference>
<dbReference type="STRING" id="2518989.IMCC3088_1188"/>
<dbReference type="EMBL" id="AEIG01000027">
    <property type="protein sequence ID" value="EGG29900.1"/>
    <property type="molecule type" value="Genomic_DNA"/>
</dbReference>
<dbReference type="Gene3D" id="1.25.40.10">
    <property type="entry name" value="Tetratricopeptide repeat domain"/>
    <property type="match status" value="1"/>
</dbReference>
<feature type="compositionally biased region" description="Acidic residues" evidence="2">
    <location>
        <begin position="802"/>
        <end position="817"/>
    </location>
</feature>
<feature type="compositionally biased region" description="Acidic residues" evidence="2">
    <location>
        <begin position="661"/>
        <end position="673"/>
    </location>
</feature>
<sequence length="924" mass="99590">MKRKLLAIALAATAFKTQFASALGLGDIELESYLNEPLNARIEILNTEGLLPTQILVKLASDKDFERVGIERNFFLTGINFQVVVDTGGESYVAVTTREPVREPYLDFVLETKWPSGRLLREYTLLLDPPVFDDGIVISATDVVNGSDRSQDQGAAPSRQSATTSRSTGEESITDRPQAGQNYRVKPNETLWEIALEAKLPGSSVQATMLEIQRQNPDAFINNNINLLKAGRVVYLPTELDASLSDSEVVLANIRRQNQDWRAGRVSQPAAKLRIAADSVDTDSASAGTAATKDRAASETSGSGFAVNDERLAQLQKQLASIEDQLAVMQAIIETKDEQIALLRDALASKDPAPVAEQQATVKPPQEATAQAAQAEVKATETLSKAPATVVDLNAPAVKAVPEVSTEAPTKSEGLSISMIAGGVGLAALLAALGLYWQRRRSSSLNEENDLEDLSDNLDDDVFAGVSLSDSGLEIDHDSNDDDLPSHVADSFKGSTAATNEYASDMDIEDALAEADIYIAYGRINQAIDLLQGSLEKNPSADECRLKLVEVLVDAGREDDARKAYQGVLDNCSRDIVVRADELMMRGGFIEQEQSSNNDEVFDLGADSSMFGPFGDALDSLLDEKPTARAASAVAATDDAADDPAVEHEQEHAADASAAAEEVEVGSDEVSEFDLSEFEEDVANVLADVPADAAFDLNTDAEEEAQSDGPDEVDAFFDQLQTQQQARLREEREAEMRARERELAAQQAAQKGDALDDITLDHDEQAAVAEASDELLDEFDLSHLLDDAETEAPIQSDASADLSEDAEDDSDSLDFSDMDLKSGPADMTDEIDLSDFALAEDESDDDADLSDLFELESAPSASDAEHDEIFVAEGEDAPAAKLDLARAYIDMEDFDSARSILEDVVETGNDAQRREADALLTTLL</sequence>
<feature type="compositionally biased region" description="Acidic residues" evidence="2">
    <location>
        <begin position="701"/>
        <end position="715"/>
    </location>
</feature>
<dbReference type="SUPFAM" id="SSF48452">
    <property type="entry name" value="TPR-like"/>
    <property type="match status" value="1"/>
</dbReference>
<feature type="region of interest" description="Disordered" evidence="2">
    <location>
        <begin position="629"/>
        <end position="673"/>
    </location>
</feature>
<comment type="caution">
    <text evidence="4">The sequence shown here is derived from an EMBL/GenBank/DDBJ whole genome shotgun (WGS) entry which is preliminary data.</text>
</comment>
<dbReference type="RefSeq" id="WP_009575486.1">
    <property type="nucleotide sequence ID" value="NZ_AEIG01000027.1"/>
</dbReference>
<dbReference type="InterPro" id="IPR020011">
    <property type="entry name" value="FimV_C"/>
</dbReference>
<feature type="coiled-coil region" evidence="1">
    <location>
        <begin position="305"/>
        <end position="332"/>
    </location>
</feature>